<evidence type="ECO:0000313" key="14">
    <source>
        <dbReference type="EMBL" id="GAA4396816.1"/>
    </source>
</evidence>
<dbReference type="Pfam" id="PF00512">
    <property type="entry name" value="HisKA"/>
    <property type="match status" value="1"/>
</dbReference>
<dbReference type="InterPro" id="IPR036097">
    <property type="entry name" value="HisK_dim/P_sf"/>
</dbReference>
<evidence type="ECO:0000256" key="10">
    <source>
        <dbReference type="ARBA" id="ARBA00023136"/>
    </source>
</evidence>
<proteinExistence type="predicted"/>
<dbReference type="Pfam" id="PF02518">
    <property type="entry name" value="HATPase_c"/>
    <property type="match status" value="1"/>
</dbReference>
<evidence type="ECO:0000256" key="3">
    <source>
        <dbReference type="ARBA" id="ARBA00012438"/>
    </source>
</evidence>
<evidence type="ECO:0000256" key="4">
    <source>
        <dbReference type="ARBA" id="ARBA00022553"/>
    </source>
</evidence>
<evidence type="ECO:0000256" key="9">
    <source>
        <dbReference type="ARBA" id="ARBA00023012"/>
    </source>
</evidence>
<comment type="catalytic activity">
    <reaction evidence="1">
        <text>ATP + protein L-histidine = ADP + protein N-phospho-L-histidine.</text>
        <dbReference type="EC" id="2.7.13.3"/>
    </reaction>
</comment>
<feature type="transmembrane region" description="Helical" evidence="11">
    <location>
        <begin position="158"/>
        <end position="177"/>
    </location>
</feature>
<dbReference type="SMART" id="SM00388">
    <property type="entry name" value="HisKA"/>
    <property type="match status" value="1"/>
</dbReference>
<dbReference type="CDD" id="cd00075">
    <property type="entry name" value="HATPase"/>
    <property type="match status" value="1"/>
</dbReference>
<keyword evidence="7 14" id="KW-0418">Kinase</keyword>
<keyword evidence="6 11" id="KW-0812">Transmembrane</keyword>
<sequence>MKIRHKIAVQFTVLVAVILLVFCVVLHWTAETQRQQNIYSLLQRRAATTARLLVDVREFDANLLRLLDKNSAAKLPNEETFVFDYKDRLIFATANRRPAYLTKHLADDIRINRTVTFQDGGQEVVGIIFTGQYDRFVVVAAATDTAGRLQVRKLARTLTIGFWIGILLTVGLSVLFARQSLRPFQRINQQIAFITARNLSWRIAEGSNRDEIADLATNFNQMLRRLEQAFRQQKQFVSHASHELRTPLSAMKTEIQVGLEQPHSLEEHRQILANLQNDTERLIDLSNGLLQLARLTDNTVEALAFEPLHLEEVLLDARQEVKQSNASCRITFDYAQLPEDNSSTLVQGNATLLKNAVVNLLSNACKYSPDRQAELLLGFDATHCIVTVRDKGIGIAAEDLPHIFELFYRAQHTPVQSGGFGAGLSVTHRIVELHKGTIDVKSTLHQGSEFTIRLPRS</sequence>
<dbReference type="InterPro" id="IPR004358">
    <property type="entry name" value="Sig_transdc_His_kin-like_C"/>
</dbReference>
<dbReference type="InterPro" id="IPR036890">
    <property type="entry name" value="HATPase_C_sf"/>
</dbReference>
<dbReference type="Pfam" id="PF00672">
    <property type="entry name" value="HAMP"/>
    <property type="match status" value="1"/>
</dbReference>
<keyword evidence="10 11" id="KW-0472">Membrane</keyword>
<dbReference type="GO" id="GO:0016301">
    <property type="term" value="F:kinase activity"/>
    <property type="evidence" value="ECO:0007669"/>
    <property type="project" value="UniProtKB-KW"/>
</dbReference>
<dbReference type="PROSITE" id="PS50109">
    <property type="entry name" value="HIS_KIN"/>
    <property type="match status" value="1"/>
</dbReference>
<dbReference type="SUPFAM" id="SSF47384">
    <property type="entry name" value="Homodimeric domain of signal transducing histidine kinase"/>
    <property type="match status" value="1"/>
</dbReference>
<evidence type="ECO:0000256" key="6">
    <source>
        <dbReference type="ARBA" id="ARBA00022692"/>
    </source>
</evidence>
<feature type="domain" description="HAMP" evidence="13">
    <location>
        <begin position="178"/>
        <end position="231"/>
    </location>
</feature>
<protein>
    <recommendedName>
        <fullName evidence="3">histidine kinase</fullName>
        <ecNumber evidence="3">2.7.13.3</ecNumber>
    </recommendedName>
</protein>
<dbReference type="CDD" id="cd06225">
    <property type="entry name" value="HAMP"/>
    <property type="match status" value="1"/>
</dbReference>
<keyword evidence="9" id="KW-0902">Two-component regulatory system</keyword>
<dbReference type="PANTHER" id="PTHR45436:SF5">
    <property type="entry name" value="SENSOR HISTIDINE KINASE TRCS"/>
    <property type="match status" value="1"/>
</dbReference>
<evidence type="ECO:0000256" key="8">
    <source>
        <dbReference type="ARBA" id="ARBA00022989"/>
    </source>
</evidence>
<evidence type="ECO:0000313" key="15">
    <source>
        <dbReference type="Proteomes" id="UP001500936"/>
    </source>
</evidence>
<dbReference type="InterPro" id="IPR003661">
    <property type="entry name" value="HisK_dim/P_dom"/>
</dbReference>
<dbReference type="PANTHER" id="PTHR45436">
    <property type="entry name" value="SENSOR HISTIDINE KINASE YKOH"/>
    <property type="match status" value="1"/>
</dbReference>
<evidence type="ECO:0000256" key="7">
    <source>
        <dbReference type="ARBA" id="ARBA00022777"/>
    </source>
</evidence>
<feature type="domain" description="Histidine kinase" evidence="12">
    <location>
        <begin position="239"/>
        <end position="457"/>
    </location>
</feature>
<keyword evidence="4" id="KW-0597">Phosphoprotein</keyword>
<dbReference type="SMART" id="SM00387">
    <property type="entry name" value="HATPase_c"/>
    <property type="match status" value="1"/>
</dbReference>
<evidence type="ECO:0000259" key="12">
    <source>
        <dbReference type="PROSITE" id="PS50109"/>
    </source>
</evidence>
<keyword evidence="15" id="KW-1185">Reference proteome</keyword>
<dbReference type="InterPro" id="IPR003660">
    <property type="entry name" value="HAMP_dom"/>
</dbReference>
<dbReference type="Gene3D" id="3.30.565.10">
    <property type="entry name" value="Histidine kinase-like ATPase, C-terminal domain"/>
    <property type="match status" value="1"/>
</dbReference>
<dbReference type="Gene3D" id="1.10.287.130">
    <property type="match status" value="1"/>
</dbReference>
<dbReference type="PROSITE" id="PS50885">
    <property type="entry name" value="HAMP"/>
    <property type="match status" value="1"/>
</dbReference>
<evidence type="ECO:0000256" key="11">
    <source>
        <dbReference type="SAM" id="Phobius"/>
    </source>
</evidence>
<evidence type="ECO:0000259" key="13">
    <source>
        <dbReference type="PROSITE" id="PS50885"/>
    </source>
</evidence>
<comment type="caution">
    <text evidence="14">The sequence shown here is derived from an EMBL/GenBank/DDBJ whole genome shotgun (WGS) entry which is preliminary data.</text>
</comment>
<comment type="subcellular location">
    <subcellularLocation>
        <location evidence="2">Membrane</location>
    </subcellularLocation>
</comment>
<name>A0ABP8JWH6_9BACT</name>
<dbReference type="InterPro" id="IPR005467">
    <property type="entry name" value="His_kinase_dom"/>
</dbReference>
<evidence type="ECO:0000256" key="5">
    <source>
        <dbReference type="ARBA" id="ARBA00022679"/>
    </source>
</evidence>
<evidence type="ECO:0000256" key="1">
    <source>
        <dbReference type="ARBA" id="ARBA00000085"/>
    </source>
</evidence>
<dbReference type="PRINTS" id="PR00344">
    <property type="entry name" value="BCTRLSENSOR"/>
</dbReference>
<dbReference type="EC" id="2.7.13.3" evidence="3"/>
<reference evidence="15" key="1">
    <citation type="journal article" date="2019" name="Int. J. Syst. Evol. Microbiol.">
        <title>The Global Catalogue of Microorganisms (GCM) 10K type strain sequencing project: providing services to taxonomists for standard genome sequencing and annotation.</title>
        <authorList>
            <consortium name="The Broad Institute Genomics Platform"/>
            <consortium name="The Broad Institute Genome Sequencing Center for Infectious Disease"/>
            <person name="Wu L."/>
            <person name="Ma J."/>
        </authorList>
    </citation>
    <scope>NUCLEOTIDE SEQUENCE [LARGE SCALE GENOMIC DNA]</scope>
    <source>
        <strain evidence="15">JCM 17925</strain>
    </source>
</reference>
<dbReference type="SUPFAM" id="SSF158472">
    <property type="entry name" value="HAMP domain-like"/>
    <property type="match status" value="1"/>
</dbReference>
<evidence type="ECO:0000256" key="2">
    <source>
        <dbReference type="ARBA" id="ARBA00004370"/>
    </source>
</evidence>
<dbReference type="InterPro" id="IPR050428">
    <property type="entry name" value="TCS_sensor_his_kinase"/>
</dbReference>
<dbReference type="Proteomes" id="UP001500936">
    <property type="component" value="Unassembled WGS sequence"/>
</dbReference>
<dbReference type="SMART" id="SM00304">
    <property type="entry name" value="HAMP"/>
    <property type="match status" value="1"/>
</dbReference>
<dbReference type="SUPFAM" id="SSF55874">
    <property type="entry name" value="ATPase domain of HSP90 chaperone/DNA topoisomerase II/histidine kinase"/>
    <property type="match status" value="1"/>
</dbReference>
<dbReference type="Gene3D" id="6.10.340.10">
    <property type="match status" value="1"/>
</dbReference>
<dbReference type="EMBL" id="BAABHB010000001">
    <property type="protein sequence ID" value="GAA4396816.1"/>
    <property type="molecule type" value="Genomic_DNA"/>
</dbReference>
<accession>A0ABP8JWH6</accession>
<organism evidence="14 15">
    <name type="scientific">Nibrella viscosa</name>
    <dbReference type="NCBI Taxonomy" id="1084524"/>
    <lineage>
        <taxon>Bacteria</taxon>
        <taxon>Pseudomonadati</taxon>
        <taxon>Bacteroidota</taxon>
        <taxon>Cytophagia</taxon>
        <taxon>Cytophagales</taxon>
        <taxon>Spirosomataceae</taxon>
        <taxon>Nibrella</taxon>
    </lineage>
</organism>
<gene>
    <name evidence="14" type="ORF">GCM10023187_05380</name>
</gene>
<keyword evidence="8 11" id="KW-1133">Transmembrane helix</keyword>
<keyword evidence="5" id="KW-0808">Transferase</keyword>
<feature type="transmembrane region" description="Helical" evidence="11">
    <location>
        <begin position="7"/>
        <end position="28"/>
    </location>
</feature>
<dbReference type="RefSeq" id="WP_345263689.1">
    <property type="nucleotide sequence ID" value="NZ_BAABHB010000001.1"/>
</dbReference>
<dbReference type="InterPro" id="IPR003594">
    <property type="entry name" value="HATPase_dom"/>
</dbReference>
<dbReference type="CDD" id="cd00082">
    <property type="entry name" value="HisKA"/>
    <property type="match status" value="1"/>
</dbReference>